<evidence type="ECO:0000256" key="7">
    <source>
        <dbReference type="ARBA" id="ARBA00023002"/>
    </source>
</evidence>
<evidence type="ECO:0000313" key="13">
    <source>
        <dbReference type="EMBL" id="CBS91237.1"/>
    </source>
</evidence>
<dbReference type="GO" id="GO:0008720">
    <property type="term" value="F:D-lactate dehydrogenase (NAD+) activity"/>
    <property type="evidence" value="ECO:0007669"/>
    <property type="project" value="TreeGrafter"/>
</dbReference>
<dbReference type="GO" id="GO:0071949">
    <property type="term" value="F:FAD binding"/>
    <property type="evidence" value="ECO:0007669"/>
    <property type="project" value="InterPro"/>
</dbReference>
<feature type="domain" description="FAD-binding PCMH-type" evidence="12">
    <location>
        <begin position="47"/>
        <end position="275"/>
    </location>
</feature>
<keyword evidence="3" id="KW-0285">Flavoprotein</keyword>
<dbReference type="RefSeq" id="WP_014250059.1">
    <property type="nucleotide sequence ID" value="NC_016624.1"/>
</dbReference>
<dbReference type="HOGENOM" id="CLU_013688_0_0_5"/>
<proteinExistence type="inferred from homology"/>
<keyword evidence="9" id="KW-0411">Iron-sulfur</keyword>
<keyword evidence="8" id="KW-0408">Iron</keyword>
<gene>
    <name evidence="13" type="ordered locus">AZOLI_p50240</name>
</gene>
<keyword evidence="13" id="KW-0614">Plasmid</keyword>
<geneLocation type="plasmid" evidence="13 14">
    <name>AZO_p5</name>
</geneLocation>
<dbReference type="SUPFAM" id="SSF55103">
    <property type="entry name" value="FAD-linked oxidases, C-terminal domain"/>
    <property type="match status" value="1"/>
</dbReference>
<dbReference type="InterPro" id="IPR016169">
    <property type="entry name" value="FAD-bd_PCMH_sub2"/>
</dbReference>
<dbReference type="InterPro" id="IPR036318">
    <property type="entry name" value="FAD-bd_PCMH-like_sf"/>
</dbReference>
<dbReference type="Gene3D" id="3.30.70.2740">
    <property type="match status" value="1"/>
</dbReference>
<dbReference type="Pfam" id="PF02913">
    <property type="entry name" value="FAD-oxidase_C"/>
    <property type="match status" value="1"/>
</dbReference>
<dbReference type="SUPFAM" id="SSF46548">
    <property type="entry name" value="alpha-helical ferredoxin"/>
    <property type="match status" value="1"/>
</dbReference>
<dbReference type="OrthoDB" id="9815648at2"/>
<dbReference type="PANTHER" id="PTHR11748:SF111">
    <property type="entry name" value="D-LACTATE DEHYDROGENASE, MITOCHONDRIAL-RELATED"/>
    <property type="match status" value="1"/>
</dbReference>
<comment type="cofactor">
    <cofactor evidence="1">
        <name>FAD</name>
        <dbReference type="ChEBI" id="CHEBI:57692"/>
    </cofactor>
</comment>
<evidence type="ECO:0000259" key="11">
    <source>
        <dbReference type="PROSITE" id="PS51379"/>
    </source>
</evidence>
<dbReference type="InterPro" id="IPR006094">
    <property type="entry name" value="Oxid_FAD_bind_N"/>
</dbReference>
<dbReference type="AlphaFoldDB" id="G7ZHY7"/>
<dbReference type="Gene3D" id="3.30.43.10">
    <property type="entry name" value="Uridine Diphospho-n-acetylenolpyruvylglucosamine Reductase, domain 2"/>
    <property type="match status" value="1"/>
</dbReference>
<dbReference type="InterPro" id="IPR017900">
    <property type="entry name" value="4Fe4S_Fe_S_CS"/>
</dbReference>
<evidence type="ECO:0000256" key="1">
    <source>
        <dbReference type="ARBA" id="ARBA00001974"/>
    </source>
</evidence>
<dbReference type="FunFam" id="3.30.70.2740:FF:000006">
    <property type="entry name" value="NAD-independent D-lactate dehydrogenase"/>
    <property type="match status" value="1"/>
</dbReference>
<dbReference type="FunFam" id="1.10.45.10:FF:000001">
    <property type="entry name" value="D-lactate dehydrogenase mitochondrial"/>
    <property type="match status" value="1"/>
</dbReference>
<dbReference type="PROSITE" id="PS51387">
    <property type="entry name" value="FAD_PCMH"/>
    <property type="match status" value="1"/>
</dbReference>
<dbReference type="Gene3D" id="1.10.45.10">
    <property type="entry name" value="Vanillyl-alcohol Oxidase, Chain A, domain 4"/>
    <property type="match status" value="1"/>
</dbReference>
<organism evidence="13 14">
    <name type="scientific">Azospirillum lipoferum (strain 4B)</name>
    <dbReference type="NCBI Taxonomy" id="862719"/>
    <lineage>
        <taxon>Bacteria</taxon>
        <taxon>Pseudomonadati</taxon>
        <taxon>Pseudomonadota</taxon>
        <taxon>Alphaproteobacteria</taxon>
        <taxon>Rhodospirillales</taxon>
        <taxon>Azospirillaceae</taxon>
        <taxon>Azospirillum</taxon>
    </lineage>
</organism>
<dbReference type="Gene3D" id="1.10.1060.10">
    <property type="entry name" value="Alpha-helical ferredoxin"/>
    <property type="match status" value="1"/>
</dbReference>
<dbReference type="Proteomes" id="UP000005667">
    <property type="component" value="Plasmid AZO_p5"/>
</dbReference>
<evidence type="ECO:0000256" key="8">
    <source>
        <dbReference type="ARBA" id="ARBA00023004"/>
    </source>
</evidence>
<evidence type="ECO:0000256" key="9">
    <source>
        <dbReference type="ARBA" id="ARBA00023014"/>
    </source>
</evidence>
<keyword evidence="4" id="KW-0479">Metal-binding</keyword>
<protein>
    <recommendedName>
        <fullName evidence="10">D-lactate dehydrogenase (cytochrome)</fullName>
        <ecNumber evidence="10">1.1.2.4</ecNumber>
    </recommendedName>
</protein>
<dbReference type="SUPFAM" id="SSF56176">
    <property type="entry name" value="FAD-binding/transporter-associated domain-like"/>
    <property type="match status" value="1"/>
</dbReference>
<evidence type="ECO:0000313" key="14">
    <source>
        <dbReference type="Proteomes" id="UP000005667"/>
    </source>
</evidence>
<dbReference type="GO" id="GO:1903457">
    <property type="term" value="P:lactate catabolic process"/>
    <property type="evidence" value="ECO:0007669"/>
    <property type="project" value="TreeGrafter"/>
</dbReference>
<evidence type="ECO:0000256" key="3">
    <source>
        <dbReference type="ARBA" id="ARBA00022630"/>
    </source>
</evidence>
<accession>G7ZHY7</accession>
<dbReference type="GO" id="GO:0046872">
    <property type="term" value="F:metal ion binding"/>
    <property type="evidence" value="ECO:0007669"/>
    <property type="project" value="UniProtKB-KW"/>
</dbReference>
<keyword evidence="7 13" id="KW-0560">Oxidoreductase</keyword>
<reference evidence="14" key="1">
    <citation type="journal article" date="2011" name="PLoS Genet.">
        <title>Azospirillum genomes reveal transition of bacteria from aquatic to terrestrial environments.</title>
        <authorList>
            <person name="Wisniewski-Dye F."/>
            <person name="Borziak K."/>
            <person name="Khalsa-Moyers G."/>
            <person name="Alexandre G."/>
            <person name="Sukharnikov L.O."/>
            <person name="Wuichet K."/>
            <person name="Hurst G.B."/>
            <person name="McDonald W.H."/>
            <person name="Robertson J.S."/>
            <person name="Barbe V."/>
            <person name="Calteau A."/>
            <person name="Rouy Z."/>
            <person name="Mangenot S."/>
            <person name="Prigent-Combaret C."/>
            <person name="Normand P."/>
            <person name="Boyer M."/>
            <person name="Siguier P."/>
            <person name="Dessaux Y."/>
            <person name="Elmerich C."/>
            <person name="Condemine G."/>
            <person name="Krishnen G."/>
            <person name="Kennedy I."/>
            <person name="Paterson A.H."/>
            <person name="Gonzalez V."/>
            <person name="Mavingui P."/>
            <person name="Zhulin I.B."/>
        </authorList>
    </citation>
    <scope>NUCLEOTIDE SEQUENCE [LARGE SCALE GENOMIC DNA]</scope>
    <source>
        <strain evidence="14">4B</strain>
    </source>
</reference>
<evidence type="ECO:0000259" key="12">
    <source>
        <dbReference type="PROSITE" id="PS51387"/>
    </source>
</evidence>
<dbReference type="PROSITE" id="PS00198">
    <property type="entry name" value="4FE4S_FER_1"/>
    <property type="match status" value="2"/>
</dbReference>
<dbReference type="InterPro" id="IPR016171">
    <property type="entry name" value="Vanillyl_alc_oxidase_C-sub2"/>
</dbReference>
<dbReference type="InterPro" id="IPR016164">
    <property type="entry name" value="FAD-linked_Oxase-like_C"/>
</dbReference>
<dbReference type="PANTHER" id="PTHR11748">
    <property type="entry name" value="D-LACTATE DEHYDROGENASE"/>
    <property type="match status" value="1"/>
</dbReference>
<dbReference type="Pfam" id="PF01565">
    <property type="entry name" value="FAD_binding_4"/>
    <property type="match status" value="1"/>
</dbReference>
<dbReference type="GO" id="GO:0004458">
    <property type="term" value="F:D-lactate dehydrogenase (cytochrome) activity"/>
    <property type="evidence" value="ECO:0007669"/>
    <property type="project" value="UniProtKB-EC"/>
</dbReference>
<dbReference type="KEGG" id="ali:AZOLI_p50240"/>
<sequence>MPPASLASPLAAPYDRVLAELQAVIPDARLVTDPLRTLTYGTDASFYRLIPKIVALVETEEEVVQLLRITRGHKVPVTFRAAGTSLSGQAVSDSVLVVLGDGWRGCSIGAAAATVTLQPGVIGAEANRRLAPLGRKIGPDPASIATAKIGGIAANNASGMCCGTAQNSYRTLESMRLVLADGTVLDTADPASRSRFRDSHAALLDRLADLGSRTRADAALAGRIRDKFRIKNTTGYSLNALVDYEDPVDILQHLMIGSEGTLGFISAITLRTVPEHPHKASALLFFPDIGEACHAVSLLKAAPVDAAELMDRASLRSIQDKPGMPPQIRGFGADVAAVLVETRAESAAALEANVAEIAAVLADCITIGDTRFTTDAKACEGFWKIRKGLFPAVGAIRQTGTTVIIEDVAFPLPRLAEATRELQALFLRHGYHEAIIFGHALEGNLHFVFTQAFDTQEEIDRYRRFMDDVAVLVVTRYDGSLKAEHGTGRNMAPFVEMEWGPQAYGLMKEIKDLFDPDGLLNPGVILNGDPEAHLKNLKPLPPADPLVDTCIECGFCEPTCPSHRLTLSPRQRIVGRREMARLVAAGDDAPRLAEISAAYDYQGIDTCAACGLCATACPVGIETGLLVKSLRGERRGAVARKAGALVADHMEGTLGLARTGLRLADLARRTVGHGVTQAAARILTGGNLPALPHSMPTAASFTPRPDIATATADDLPTVVYAPSCVSRSMGPAAGDPQQRPLPQVVESVMRKAGFRILYPEEADGQCCGMPLESKGLTGAADAKADAMLAALSKASRGGRYPVVMDTSPCALRLRKRLTDAGLRILDVAEFLSEFALPRLDIAKTAEPVMLHLTCSTRRMGLDGALTAVAKACAETVVVPPDVGCCGFAGDKGFTTPELNAHALRHLPAAVPEGCASGYSTSRTCEIGLSDKAGVPYRSIVYLVDACATAKVGATAARVAEVAF</sequence>
<dbReference type="GO" id="GO:0051536">
    <property type="term" value="F:iron-sulfur cluster binding"/>
    <property type="evidence" value="ECO:0007669"/>
    <property type="project" value="UniProtKB-KW"/>
</dbReference>
<comment type="similarity">
    <text evidence="2">Belongs to the FAD-binding oxidoreductase/transferase type 4 family.</text>
</comment>
<feature type="domain" description="4Fe-4S ferredoxin-type" evidence="11">
    <location>
        <begin position="595"/>
        <end position="621"/>
    </location>
</feature>
<evidence type="ECO:0000256" key="4">
    <source>
        <dbReference type="ARBA" id="ARBA00022723"/>
    </source>
</evidence>
<dbReference type="InterPro" id="IPR016166">
    <property type="entry name" value="FAD-bd_PCMH"/>
</dbReference>
<dbReference type="InterPro" id="IPR009051">
    <property type="entry name" value="Helical_ferredxn"/>
</dbReference>
<feature type="domain" description="4Fe-4S ferredoxin-type" evidence="11">
    <location>
        <begin position="539"/>
        <end position="570"/>
    </location>
</feature>
<dbReference type="PROSITE" id="PS51379">
    <property type="entry name" value="4FE4S_FER_2"/>
    <property type="match status" value="2"/>
</dbReference>
<evidence type="ECO:0000256" key="5">
    <source>
        <dbReference type="ARBA" id="ARBA00022827"/>
    </source>
</evidence>
<dbReference type="Gene3D" id="3.30.465.10">
    <property type="match status" value="1"/>
</dbReference>
<keyword evidence="6" id="KW-0809">Transit peptide</keyword>
<dbReference type="InterPro" id="IPR016167">
    <property type="entry name" value="FAD-bd_PCMH_sub1"/>
</dbReference>
<dbReference type="EC" id="1.1.2.4" evidence="10"/>
<evidence type="ECO:0000256" key="6">
    <source>
        <dbReference type="ARBA" id="ARBA00022946"/>
    </source>
</evidence>
<dbReference type="InterPro" id="IPR017896">
    <property type="entry name" value="4Fe4S_Fe-S-bd"/>
</dbReference>
<evidence type="ECO:0000256" key="10">
    <source>
        <dbReference type="ARBA" id="ARBA00038897"/>
    </source>
</evidence>
<keyword evidence="14" id="KW-1185">Reference proteome</keyword>
<dbReference type="Pfam" id="PF13183">
    <property type="entry name" value="Fer4_8"/>
    <property type="match status" value="1"/>
</dbReference>
<keyword evidence="5" id="KW-0274">FAD</keyword>
<evidence type="ECO:0000256" key="2">
    <source>
        <dbReference type="ARBA" id="ARBA00008000"/>
    </source>
</evidence>
<dbReference type="InterPro" id="IPR004113">
    <property type="entry name" value="FAD-bd_oxidored_4_C"/>
</dbReference>
<dbReference type="EMBL" id="FQ311873">
    <property type="protein sequence ID" value="CBS91237.1"/>
    <property type="molecule type" value="Genomic_DNA"/>
</dbReference>
<name>G7ZHY7_AZOL4</name>